<comment type="similarity">
    <text evidence="1">Belongs to the 'GDXG' lipolytic enzyme family.</text>
</comment>
<evidence type="ECO:0000259" key="3">
    <source>
        <dbReference type="Pfam" id="PF07859"/>
    </source>
</evidence>
<keyword evidence="2" id="KW-0378">Hydrolase</keyword>
<evidence type="ECO:0000256" key="2">
    <source>
        <dbReference type="ARBA" id="ARBA00022801"/>
    </source>
</evidence>
<organism evidence="4 5">
    <name type="scientific">Mya arenaria</name>
    <name type="common">Soft-shell clam</name>
    <dbReference type="NCBI Taxonomy" id="6604"/>
    <lineage>
        <taxon>Eukaryota</taxon>
        <taxon>Metazoa</taxon>
        <taxon>Spiralia</taxon>
        <taxon>Lophotrochozoa</taxon>
        <taxon>Mollusca</taxon>
        <taxon>Bivalvia</taxon>
        <taxon>Autobranchia</taxon>
        <taxon>Heteroconchia</taxon>
        <taxon>Euheterodonta</taxon>
        <taxon>Imparidentia</taxon>
        <taxon>Neoheterodontei</taxon>
        <taxon>Myida</taxon>
        <taxon>Myoidea</taxon>
        <taxon>Myidae</taxon>
        <taxon>Mya</taxon>
    </lineage>
</organism>
<name>A0ABY7DNE0_MYAAR</name>
<evidence type="ECO:0000256" key="1">
    <source>
        <dbReference type="ARBA" id="ARBA00010515"/>
    </source>
</evidence>
<evidence type="ECO:0000313" key="5">
    <source>
        <dbReference type="Proteomes" id="UP001164746"/>
    </source>
</evidence>
<proteinExistence type="inferred from homology"/>
<sequence>EFCGSLVGIPPVVTGRAIFNGVLLAGKPAPDIQETTTEIEGVEVLILRPAVQTDKLRPGIIHIHGGGWILMSPAHYRPLTQVLARQTGSVVISINYRLAPEYPFPVPFEDCLKATRSILKNPEKYGIDPRMIGIFGDSAGGNLAAAVSLNITNDDELPTDPFRFVTLVYPALQMTNFKLPAYQNYAYGPGSLDKNLMLKFWLQYAFGDLGYYNAFWDNRQFDNIDMEHKDMVSVKLLPEFLKKVEMSESQSKIKSTNAVLPDNYKDILLNPMFAPLMASDEELANFPPTYIVNAEFDVLRDDGFMFAERLKRVGVSVKHSYVPSEEHGFLMFPEKDLEAKKGVDDFVEFFNDATK</sequence>
<dbReference type="InterPro" id="IPR029058">
    <property type="entry name" value="AB_hydrolase_fold"/>
</dbReference>
<dbReference type="InterPro" id="IPR013094">
    <property type="entry name" value="AB_hydrolase_3"/>
</dbReference>
<feature type="domain" description="Alpha/beta hydrolase fold-3" evidence="3">
    <location>
        <begin position="60"/>
        <end position="205"/>
    </location>
</feature>
<dbReference type="InterPro" id="IPR017157">
    <property type="entry name" value="Arylacetamide_deacetylase"/>
</dbReference>
<dbReference type="PIRSF" id="PIRSF037251">
    <property type="entry name" value="Arylacetamide_deacetylase"/>
    <property type="match status" value="1"/>
</dbReference>
<dbReference type="Pfam" id="PF07859">
    <property type="entry name" value="Abhydrolase_3"/>
    <property type="match status" value="2"/>
</dbReference>
<protein>
    <submittedName>
        <fullName evidence="4">AAAD-like protein</fullName>
    </submittedName>
</protein>
<dbReference type="SUPFAM" id="SSF53474">
    <property type="entry name" value="alpha/beta-Hydrolases"/>
    <property type="match status" value="1"/>
</dbReference>
<evidence type="ECO:0000313" key="4">
    <source>
        <dbReference type="EMBL" id="WAQ98059.1"/>
    </source>
</evidence>
<dbReference type="Gene3D" id="3.40.50.1820">
    <property type="entry name" value="alpha/beta hydrolase"/>
    <property type="match status" value="1"/>
</dbReference>
<dbReference type="InterPro" id="IPR002168">
    <property type="entry name" value="Lipase_GDXG_HIS_AS"/>
</dbReference>
<dbReference type="PROSITE" id="PS01173">
    <property type="entry name" value="LIPASE_GDXG_HIS"/>
    <property type="match status" value="1"/>
</dbReference>
<dbReference type="Proteomes" id="UP001164746">
    <property type="component" value="Chromosome 3"/>
</dbReference>
<accession>A0ABY7DNE0</accession>
<feature type="non-terminal residue" evidence="4">
    <location>
        <position position="1"/>
    </location>
</feature>
<keyword evidence="5" id="KW-1185">Reference proteome</keyword>
<dbReference type="EMBL" id="CP111014">
    <property type="protein sequence ID" value="WAQ98059.1"/>
    <property type="molecule type" value="Genomic_DNA"/>
</dbReference>
<dbReference type="PANTHER" id="PTHR23025">
    <property type="entry name" value="TRIACYLGLYCEROL LIPASE"/>
    <property type="match status" value="1"/>
</dbReference>
<feature type="domain" description="Alpha/beta hydrolase fold-3" evidence="3">
    <location>
        <begin position="266"/>
        <end position="330"/>
    </location>
</feature>
<reference evidence="4" key="1">
    <citation type="submission" date="2022-11" db="EMBL/GenBank/DDBJ databases">
        <title>Centuries of genome instability and evolution in soft-shell clam transmissible cancer (bioRxiv).</title>
        <authorList>
            <person name="Hart S.F.M."/>
            <person name="Yonemitsu M.A."/>
            <person name="Giersch R.M."/>
            <person name="Beal B.F."/>
            <person name="Arriagada G."/>
            <person name="Davis B.W."/>
            <person name="Ostrander E.A."/>
            <person name="Goff S.P."/>
            <person name="Metzger M.J."/>
        </authorList>
    </citation>
    <scope>NUCLEOTIDE SEQUENCE</scope>
    <source>
        <strain evidence="4">MELC-2E11</strain>
        <tissue evidence="4">Siphon/mantle</tissue>
    </source>
</reference>
<gene>
    <name evidence="4" type="ORF">MAR_022432</name>
</gene>
<dbReference type="PANTHER" id="PTHR23025:SF4">
    <property type="entry name" value="ALPHA_BETA HYDROLASE FOLD-3 DOMAIN-CONTAINING PROTEIN"/>
    <property type="match status" value="1"/>
</dbReference>